<dbReference type="InterPro" id="IPR050918">
    <property type="entry name" value="CNF-like_PLA2_Inhibitor"/>
</dbReference>
<feature type="domain" description="UPAR/Ly6" evidence="6">
    <location>
        <begin position="208"/>
        <end position="300"/>
    </location>
</feature>
<dbReference type="GeneID" id="117677632"/>
<gene>
    <name evidence="8" type="primary">LOC117677632</name>
</gene>
<evidence type="ECO:0000256" key="3">
    <source>
        <dbReference type="ARBA" id="ARBA00023157"/>
    </source>
</evidence>
<dbReference type="OrthoDB" id="5945173at2759"/>
<dbReference type="CDD" id="cd23557">
    <property type="entry name" value="TFP_LU_ECD_uPAR_rpt2"/>
    <property type="match status" value="1"/>
</dbReference>
<evidence type="ECO:0000259" key="6">
    <source>
        <dbReference type="SMART" id="SM00134"/>
    </source>
</evidence>
<feature type="chain" id="PRO_5027937484" evidence="5">
    <location>
        <begin position="20"/>
        <end position="764"/>
    </location>
</feature>
<dbReference type="SUPFAM" id="SSF57302">
    <property type="entry name" value="Snake toxin-like"/>
    <property type="match status" value="3"/>
</dbReference>
<feature type="domain" description="UPAR/Ly6" evidence="6">
    <location>
        <begin position="113"/>
        <end position="205"/>
    </location>
</feature>
<feature type="compositionally biased region" description="Polar residues" evidence="4">
    <location>
        <begin position="430"/>
        <end position="448"/>
    </location>
</feature>
<dbReference type="RefSeq" id="XP_034293840.1">
    <property type="nucleotide sequence ID" value="XM_034437949.2"/>
</dbReference>
<keyword evidence="5" id="KW-0732">Signal</keyword>
<organism evidence="7 8">
    <name type="scientific">Pantherophis guttatus</name>
    <name type="common">Corn snake</name>
    <name type="synonym">Elaphe guttata</name>
    <dbReference type="NCBI Taxonomy" id="94885"/>
    <lineage>
        <taxon>Eukaryota</taxon>
        <taxon>Metazoa</taxon>
        <taxon>Chordata</taxon>
        <taxon>Craniata</taxon>
        <taxon>Vertebrata</taxon>
        <taxon>Euteleostomi</taxon>
        <taxon>Lepidosauria</taxon>
        <taxon>Squamata</taxon>
        <taxon>Bifurcata</taxon>
        <taxon>Unidentata</taxon>
        <taxon>Episquamata</taxon>
        <taxon>Toxicofera</taxon>
        <taxon>Serpentes</taxon>
        <taxon>Colubroidea</taxon>
        <taxon>Colubridae</taxon>
        <taxon>Colubrinae</taxon>
        <taxon>Pantherophis</taxon>
    </lineage>
</organism>
<feature type="domain" description="UPAR/Ly6" evidence="6">
    <location>
        <begin position="20"/>
        <end position="105"/>
    </location>
</feature>
<dbReference type="CDD" id="cd23558">
    <property type="entry name" value="TFP_LU_ECD_uPAR_rpt3"/>
    <property type="match status" value="1"/>
</dbReference>
<feature type="compositionally biased region" description="Low complexity" evidence="4">
    <location>
        <begin position="551"/>
        <end position="565"/>
    </location>
</feature>
<dbReference type="PANTHER" id="PTHR20914:SF25">
    <property type="entry name" value="PHOSPHOLIPASE A2 INHIBITOR AND LY6_PLAUR DOMAIN-CONTAINING PROTEIN"/>
    <property type="match status" value="1"/>
</dbReference>
<proteinExistence type="predicted"/>
<feature type="region of interest" description="Disordered" evidence="4">
    <location>
        <begin position="709"/>
        <end position="739"/>
    </location>
</feature>
<evidence type="ECO:0000313" key="7">
    <source>
        <dbReference type="Proteomes" id="UP001652622"/>
    </source>
</evidence>
<dbReference type="SMART" id="SM00134">
    <property type="entry name" value="LU"/>
    <property type="match status" value="3"/>
</dbReference>
<protein>
    <submittedName>
        <fullName evidence="8">Uncharacterized protein LOC117677632</fullName>
    </submittedName>
</protein>
<feature type="compositionally biased region" description="Low complexity" evidence="4">
    <location>
        <begin position="407"/>
        <end position="423"/>
    </location>
</feature>
<feature type="compositionally biased region" description="Low complexity" evidence="4">
    <location>
        <begin position="516"/>
        <end position="530"/>
    </location>
</feature>
<dbReference type="Gene3D" id="2.10.60.10">
    <property type="entry name" value="CD59"/>
    <property type="match status" value="3"/>
</dbReference>
<dbReference type="InterPro" id="IPR045860">
    <property type="entry name" value="Snake_toxin-like_sf"/>
</dbReference>
<feature type="compositionally biased region" description="Polar residues" evidence="4">
    <location>
        <begin position="377"/>
        <end position="388"/>
    </location>
</feature>
<feature type="signal peptide" evidence="5">
    <location>
        <begin position="1"/>
        <end position="19"/>
    </location>
</feature>
<feature type="compositionally biased region" description="Polar residues" evidence="4">
    <location>
        <begin position="717"/>
        <end position="728"/>
    </location>
</feature>
<evidence type="ECO:0000256" key="4">
    <source>
        <dbReference type="SAM" id="MobiDB-lite"/>
    </source>
</evidence>
<keyword evidence="3" id="KW-1015">Disulfide bond</keyword>
<dbReference type="KEGG" id="pgut:117677632"/>
<dbReference type="InParanoid" id="A0A6P9DRS9"/>
<dbReference type="Proteomes" id="UP001652622">
    <property type="component" value="Unplaced"/>
</dbReference>
<accession>A0A6P9DRS9</accession>
<evidence type="ECO:0000313" key="8">
    <source>
        <dbReference type="RefSeq" id="XP_034293840.1"/>
    </source>
</evidence>
<dbReference type="AlphaFoldDB" id="A0A6P9DRS9"/>
<sequence length="764" mass="80640">MAKNLLMVLLLTLLSQVFCLQCNTCHGEYNCVGENVSCEDSSASCTTSVRKAHVSFLEFQTVRKGCARQLYPFKSLSMTSHLVTLSYQANFCAEDGCNNETYFVSHPAPTNHMRCHTCASQGAWCPEASRTQISCVGHQDQCVDLDITGKLGPYSNLKLKGCTNLPGCEDTLSFYSGSRTIHASCCNSPLCNTFTPDLHLESQAPNGLECYSCVDGQDSGGACSNKTISKVKCTGIRNMCLEGIGNSRKAGKEETLVTFKGCASPAMCQSSLLELVQELEDADILCCQGNLCNNRIVDGAITESRVPADSPENLEDVGCVTFDPKPSKPIPTSDCFYSDEVEDGMMVVVDSTHGEVPSPGNHTAEETVYVVDENETSENLVNESSARPSSHHVHTFVDGKPYEENLSGNSSESREMSSSTGDSNTEHDSSGSSSAITNLGTSNVTSSGNHGGVALLIPFIVSKRNRTTSPTTSSPKEVLPASSNDKDVSSDKCESEEKCLAAGGHFVATNEEDHGGSSSRHPPSSSHGSGTLLNTSSSAEDTPNVGNFLREGSNQESESYSSSTENTRNVSVLAVEEHGPPHFPATNISENTNVERGHGTPGGESFIVDNSIPVSISASPNATSDGLASNVLPRNPIVSVDNSSFIVEDRTGANVSLAANINVSDSIHNPGMGLVAALITSRPKTTTPCNQPGCENPLKANLMISSGAAAGEEEATRNASTPLFSNPKSPERNTAGKEQANSGALGLTTNLGLFSLAFLLAALT</sequence>
<evidence type="ECO:0000256" key="1">
    <source>
        <dbReference type="ARBA" id="ARBA00004613"/>
    </source>
</evidence>
<feature type="region of interest" description="Disordered" evidence="4">
    <location>
        <begin position="508"/>
        <end position="568"/>
    </location>
</feature>
<feature type="region of interest" description="Disordered" evidence="4">
    <location>
        <begin position="466"/>
        <end position="491"/>
    </location>
</feature>
<dbReference type="InterPro" id="IPR016054">
    <property type="entry name" value="LY6_UPA_recep-like"/>
</dbReference>
<dbReference type="OMA" id="CPEASRT"/>
<keyword evidence="2" id="KW-0964">Secreted</keyword>
<dbReference type="GO" id="GO:0005576">
    <property type="term" value="C:extracellular region"/>
    <property type="evidence" value="ECO:0007669"/>
    <property type="project" value="UniProtKB-SubCell"/>
</dbReference>
<dbReference type="Pfam" id="PF00021">
    <property type="entry name" value="UPAR_LY6"/>
    <property type="match status" value="3"/>
</dbReference>
<name>A0A6P9DRS9_PANGU</name>
<comment type="subcellular location">
    <subcellularLocation>
        <location evidence="1">Secreted</location>
    </subcellularLocation>
</comment>
<evidence type="ECO:0000256" key="2">
    <source>
        <dbReference type="ARBA" id="ARBA00022525"/>
    </source>
</evidence>
<evidence type="ECO:0000256" key="5">
    <source>
        <dbReference type="SAM" id="SignalP"/>
    </source>
</evidence>
<dbReference type="PANTHER" id="PTHR20914">
    <property type="entry name" value="LY6/PLAUR DOMAIN-CONTAINING PROTEIN 8"/>
    <property type="match status" value="1"/>
</dbReference>
<keyword evidence="7" id="KW-1185">Reference proteome</keyword>
<reference evidence="8" key="1">
    <citation type="submission" date="2025-08" db="UniProtKB">
        <authorList>
            <consortium name="RefSeq"/>
        </authorList>
    </citation>
    <scope>IDENTIFICATION</scope>
    <source>
        <tissue evidence="8">Blood</tissue>
    </source>
</reference>
<feature type="compositionally biased region" description="Polar residues" evidence="4">
    <location>
        <begin position="531"/>
        <end position="545"/>
    </location>
</feature>
<feature type="region of interest" description="Disordered" evidence="4">
    <location>
        <begin position="376"/>
        <end position="451"/>
    </location>
</feature>